<dbReference type="Pfam" id="PF01757">
    <property type="entry name" value="Acyl_transf_3"/>
    <property type="match status" value="1"/>
</dbReference>
<dbReference type="PANTHER" id="PTHR37312">
    <property type="entry name" value="MEMBRANE-BOUND ACYLTRANSFERASE YKRP-RELATED"/>
    <property type="match status" value="1"/>
</dbReference>
<feature type="transmembrane region" description="Helical" evidence="1">
    <location>
        <begin position="152"/>
        <end position="170"/>
    </location>
</feature>
<dbReference type="InterPro" id="IPR002656">
    <property type="entry name" value="Acyl_transf_3_dom"/>
</dbReference>
<keyword evidence="1" id="KW-1133">Transmembrane helix</keyword>
<accession>A0A1W1IIX4</accession>
<feature type="transmembrane region" description="Helical" evidence="1">
    <location>
        <begin position="216"/>
        <end position="236"/>
    </location>
</feature>
<dbReference type="Proteomes" id="UP000195985">
    <property type="component" value="Unassembled WGS sequence"/>
</dbReference>
<evidence type="ECO:0000256" key="1">
    <source>
        <dbReference type="SAM" id="Phobius"/>
    </source>
</evidence>
<feature type="transmembrane region" description="Helical" evidence="1">
    <location>
        <begin position="70"/>
        <end position="87"/>
    </location>
</feature>
<feature type="transmembrane region" description="Helical" evidence="1">
    <location>
        <begin position="346"/>
        <end position="365"/>
    </location>
</feature>
<evidence type="ECO:0000259" key="2">
    <source>
        <dbReference type="Pfam" id="PF01757"/>
    </source>
</evidence>
<feature type="transmembrane region" description="Helical" evidence="1">
    <location>
        <begin position="280"/>
        <end position="297"/>
    </location>
</feature>
<name>A0A1W1IIX4_9LACT</name>
<keyword evidence="1" id="KW-0472">Membrane</keyword>
<feature type="transmembrane region" description="Helical" evidence="1">
    <location>
        <begin position="309"/>
        <end position="326"/>
    </location>
</feature>
<dbReference type="InterPro" id="IPR052734">
    <property type="entry name" value="Nod_factor_acetyltransferase"/>
</dbReference>
<feature type="domain" description="Acyltransferase 3" evidence="2">
    <location>
        <begin position="40"/>
        <end position="321"/>
    </location>
</feature>
<sequence>MPYSLNIGSKPQLFMKSIHNVLIIKTEWQEGEMKKMQRMTYLDCAKGVAIILVVLGHIDMGNNPLNNWIYSFHMPLFFVLSGMLMAYKNNCLSTGLWVNVKKRSVQLLYPYFTFSLITLIWLVVDQLKHGHADANFIIQVIIDTLSLDGYGAIWFLPALLMAEIFFLMIFRGHKRSILLVGCLVLLTSVSGMYLQVAIPLERDLLTTYLERFYNMFNRSLIGTVFIWFGYSLFGKLEKAATGANKPRLIILGIVMFVANFFLAQSNPSVDLHYSVLNNPVLYYVCALLGTVSTLLFFKFIIPNNRVLEYFGRNSMIIMGTQSIVPLTEISKNILGMTGMSFERYSYDVMICILSMIMNVVMIELINRFFPYILRRVPFREFTVNAG</sequence>
<keyword evidence="3" id="KW-0808">Transferase</keyword>
<organism evidence="3 4">
    <name type="scientific">Trichococcus pasteurii</name>
    <dbReference type="NCBI Taxonomy" id="43064"/>
    <lineage>
        <taxon>Bacteria</taxon>
        <taxon>Bacillati</taxon>
        <taxon>Bacillota</taxon>
        <taxon>Bacilli</taxon>
        <taxon>Lactobacillales</taxon>
        <taxon>Carnobacteriaceae</taxon>
        <taxon>Trichococcus</taxon>
    </lineage>
</organism>
<keyword evidence="1" id="KW-0812">Transmembrane</keyword>
<dbReference type="GO" id="GO:0016747">
    <property type="term" value="F:acyltransferase activity, transferring groups other than amino-acyl groups"/>
    <property type="evidence" value="ECO:0007669"/>
    <property type="project" value="InterPro"/>
</dbReference>
<dbReference type="EMBL" id="FWEY01000010">
    <property type="protein sequence ID" value="SLM52941.1"/>
    <property type="molecule type" value="Genomic_DNA"/>
</dbReference>
<dbReference type="PANTHER" id="PTHR37312:SF1">
    <property type="entry name" value="MEMBRANE-BOUND ACYLTRANSFERASE YKRP-RELATED"/>
    <property type="match status" value="1"/>
</dbReference>
<dbReference type="AlphaFoldDB" id="A0A1W1IIX4"/>
<proteinExistence type="predicted"/>
<evidence type="ECO:0000313" key="3">
    <source>
        <dbReference type="EMBL" id="SLM52941.1"/>
    </source>
</evidence>
<keyword evidence="4" id="KW-1185">Reference proteome</keyword>
<keyword evidence="3" id="KW-0012">Acyltransferase</keyword>
<feature type="transmembrane region" description="Helical" evidence="1">
    <location>
        <begin position="248"/>
        <end position="265"/>
    </location>
</feature>
<evidence type="ECO:0000313" key="4">
    <source>
        <dbReference type="Proteomes" id="UP000195985"/>
    </source>
</evidence>
<gene>
    <name evidence="3" type="ORF">TPAS_2650</name>
</gene>
<reference evidence="4" key="1">
    <citation type="submission" date="2016-04" db="EMBL/GenBank/DDBJ databases">
        <authorList>
            <person name="Strepis N."/>
        </authorList>
    </citation>
    <scope>NUCLEOTIDE SEQUENCE [LARGE SCALE GENOMIC DNA]</scope>
</reference>
<feature type="transmembrane region" description="Helical" evidence="1">
    <location>
        <begin position="177"/>
        <end position="196"/>
    </location>
</feature>
<dbReference type="STRING" id="43064.SAMN04488086_11212"/>
<protein>
    <submittedName>
        <fullName evidence="3">Acyltransferase 3</fullName>
    </submittedName>
</protein>
<feature type="transmembrane region" description="Helical" evidence="1">
    <location>
        <begin position="40"/>
        <end position="58"/>
    </location>
</feature>
<feature type="transmembrane region" description="Helical" evidence="1">
    <location>
        <begin position="107"/>
        <end position="124"/>
    </location>
</feature>